<dbReference type="VEuPathDB" id="FungiDB:F9C07_1000080"/>
<dbReference type="EMBL" id="CP044619">
    <property type="protein sequence ID" value="QRD87016.1"/>
    <property type="molecule type" value="Genomic_DNA"/>
</dbReference>
<gene>
    <name evidence="1" type="ORF">F9C07_1000080</name>
</gene>
<sequence length="64" mass="7500">MCLRVLYTGDFPVVLTNRCRDWLSSFKALLCMWHISKGVLRRCHQFFSSKNGQGTDEVDEMAWD</sequence>
<name>A0A7U2MNP4_ASPFN</name>
<organism evidence="1 2">
    <name type="scientific">Aspergillus flavus (strain ATCC 200026 / FGSC A1120 / IAM 13836 / NRRL 3357 / JCM 12722 / SRRC 167)</name>
    <dbReference type="NCBI Taxonomy" id="332952"/>
    <lineage>
        <taxon>Eukaryota</taxon>
        <taxon>Fungi</taxon>
        <taxon>Dikarya</taxon>
        <taxon>Ascomycota</taxon>
        <taxon>Pezizomycotina</taxon>
        <taxon>Eurotiomycetes</taxon>
        <taxon>Eurotiomycetidae</taxon>
        <taxon>Eurotiales</taxon>
        <taxon>Aspergillaceae</taxon>
        <taxon>Aspergillus</taxon>
        <taxon>Aspergillus subgen. Circumdati</taxon>
    </lineage>
</organism>
<reference evidence="2" key="1">
    <citation type="journal article" date="2021" name="G3 (Bethesda)">
        <title>Chromosome assembled and annotated genome sequence of Aspergillus flavus NRRL 3357.</title>
        <authorList>
            <person name="Skerker J.M."/>
            <person name="Pianalto K.M."/>
            <person name="Mondo S.J."/>
            <person name="Yang K."/>
            <person name="Arkin A.P."/>
            <person name="Keller N.P."/>
            <person name="Grigoriev I.V."/>
            <person name="Louise Glass N.L."/>
        </authorList>
    </citation>
    <scope>NUCLEOTIDE SEQUENCE [LARGE SCALE GENOMIC DNA]</scope>
    <source>
        <strain evidence="2">ATCC 200026 / FGSC A1120 / IAM 13836 / NRRL 3357 / JCM 12722 / SRRC 167</strain>
    </source>
</reference>
<evidence type="ECO:0000313" key="2">
    <source>
        <dbReference type="Proteomes" id="UP000596276"/>
    </source>
</evidence>
<accession>A0A7U2MNP4</accession>
<keyword evidence="2" id="KW-1185">Reference proteome</keyword>
<evidence type="ECO:0000313" key="1">
    <source>
        <dbReference type="EMBL" id="QRD87016.1"/>
    </source>
</evidence>
<dbReference type="Proteomes" id="UP000596276">
    <property type="component" value="Chromosome 1"/>
</dbReference>
<dbReference type="AlphaFoldDB" id="A0A7U2MNP4"/>
<protein>
    <submittedName>
        <fullName evidence="1">Uncharacterized protein</fullName>
    </submittedName>
</protein>
<proteinExistence type="predicted"/>